<evidence type="ECO:0000256" key="1">
    <source>
        <dbReference type="SAM" id="MobiDB-lite"/>
    </source>
</evidence>
<organism evidence="2 3">
    <name type="scientific">Gymnopus androsaceus JB14</name>
    <dbReference type="NCBI Taxonomy" id="1447944"/>
    <lineage>
        <taxon>Eukaryota</taxon>
        <taxon>Fungi</taxon>
        <taxon>Dikarya</taxon>
        <taxon>Basidiomycota</taxon>
        <taxon>Agaricomycotina</taxon>
        <taxon>Agaricomycetes</taxon>
        <taxon>Agaricomycetidae</taxon>
        <taxon>Agaricales</taxon>
        <taxon>Marasmiineae</taxon>
        <taxon>Omphalotaceae</taxon>
        <taxon>Gymnopus</taxon>
    </lineage>
</organism>
<keyword evidence="3" id="KW-1185">Reference proteome</keyword>
<dbReference type="AlphaFoldDB" id="A0A6A4GMS1"/>
<proteinExistence type="predicted"/>
<reference evidence="2" key="1">
    <citation type="journal article" date="2019" name="Environ. Microbiol.">
        <title>Fungal ecological strategies reflected in gene transcription - a case study of two litter decomposers.</title>
        <authorList>
            <person name="Barbi F."/>
            <person name="Kohler A."/>
            <person name="Barry K."/>
            <person name="Baskaran P."/>
            <person name="Daum C."/>
            <person name="Fauchery L."/>
            <person name="Ihrmark K."/>
            <person name="Kuo A."/>
            <person name="LaButti K."/>
            <person name="Lipzen A."/>
            <person name="Morin E."/>
            <person name="Grigoriev I.V."/>
            <person name="Henrissat B."/>
            <person name="Lindahl B."/>
            <person name="Martin F."/>
        </authorList>
    </citation>
    <scope>NUCLEOTIDE SEQUENCE</scope>
    <source>
        <strain evidence="2">JB14</strain>
    </source>
</reference>
<accession>A0A6A4GMS1</accession>
<feature type="compositionally biased region" description="Basic and acidic residues" evidence="1">
    <location>
        <begin position="319"/>
        <end position="349"/>
    </location>
</feature>
<evidence type="ECO:0000313" key="3">
    <source>
        <dbReference type="Proteomes" id="UP000799118"/>
    </source>
</evidence>
<dbReference type="EMBL" id="ML769842">
    <property type="protein sequence ID" value="KAE9386868.1"/>
    <property type="molecule type" value="Genomic_DNA"/>
</dbReference>
<name>A0A6A4GMS1_9AGAR</name>
<gene>
    <name evidence="2" type="ORF">BT96DRAFT_948800</name>
</gene>
<evidence type="ECO:0000313" key="2">
    <source>
        <dbReference type="EMBL" id="KAE9386868.1"/>
    </source>
</evidence>
<protein>
    <submittedName>
        <fullName evidence="2">Uncharacterized protein</fullName>
    </submittedName>
</protein>
<feature type="region of interest" description="Disordered" evidence="1">
    <location>
        <begin position="261"/>
        <end position="350"/>
    </location>
</feature>
<dbReference type="Proteomes" id="UP000799118">
    <property type="component" value="Unassembled WGS sequence"/>
</dbReference>
<feature type="compositionally biased region" description="Acidic residues" evidence="1">
    <location>
        <begin position="299"/>
        <end position="316"/>
    </location>
</feature>
<sequence length="364" mass="40736">MLKVDDDDGKKKKDLNKSLSFNHDESDKPQVLKMLIKCPWVRAQSMTQVCQVCEAHLDTILNDNDTLNIDNFGEEDFGPTMRNSVDDFSEEDFGLTICNSVQLSLMHGHIVCNSTHLDDFSSYGAYSGHSPALFKAICHSVLQLERTDWPTLNTHLIDLPFFMMALVLLRLLESLTMLPLTMAQALDQDAALCCEILWFHYCRRHFTRTAACIICLFKTAARCKVMTLLAAKRVKATQSKMESWLESCYRNSKRKTSVWLGLGRVPKMPTQPGPELDPTRPGTATRPGNPAYPSHTLDIVEEDGSGGRDFDEEDVVENSSKESGRELGDETESDVKDPKDIEGETKGEESLASLLAARQLSLPD</sequence>
<feature type="region of interest" description="Disordered" evidence="1">
    <location>
        <begin position="1"/>
        <end position="21"/>
    </location>
</feature>